<dbReference type="PROSITE" id="PS50937">
    <property type="entry name" value="HTH_MERR_2"/>
    <property type="match status" value="1"/>
</dbReference>
<keyword evidence="2" id="KW-0805">Transcription regulation</keyword>
<evidence type="ECO:0000313" key="7">
    <source>
        <dbReference type="Proteomes" id="UP000051326"/>
    </source>
</evidence>
<evidence type="ECO:0000256" key="2">
    <source>
        <dbReference type="ARBA" id="ARBA00023015"/>
    </source>
</evidence>
<dbReference type="Proteomes" id="UP000051326">
    <property type="component" value="Unassembled WGS sequence"/>
</dbReference>
<evidence type="ECO:0000256" key="1">
    <source>
        <dbReference type="ARBA" id="ARBA00022491"/>
    </source>
</evidence>
<dbReference type="InterPro" id="IPR015358">
    <property type="entry name" value="Tscrpt_reg_MerR_DNA-bd"/>
</dbReference>
<dbReference type="Pfam" id="PF09278">
    <property type="entry name" value="MerR-DNA-bind"/>
    <property type="match status" value="1"/>
</dbReference>
<dbReference type="PRINTS" id="PR00040">
    <property type="entry name" value="HTHMERR"/>
</dbReference>
<keyword evidence="3" id="KW-0238">DNA-binding</keyword>
<dbReference type="PANTHER" id="PTHR30204">
    <property type="entry name" value="REDOX-CYCLING DRUG-SENSING TRANSCRIPTIONAL ACTIVATOR SOXR"/>
    <property type="match status" value="1"/>
</dbReference>
<organism evidence="6 7">
    <name type="scientific">Leisingera aquaemixtae</name>
    <dbReference type="NCBI Taxonomy" id="1396826"/>
    <lineage>
        <taxon>Bacteria</taxon>
        <taxon>Pseudomonadati</taxon>
        <taxon>Pseudomonadota</taxon>
        <taxon>Alphaproteobacteria</taxon>
        <taxon>Rhodobacterales</taxon>
        <taxon>Roseobacteraceae</taxon>
        <taxon>Leisingera</taxon>
    </lineage>
</organism>
<name>A0A0P1H616_9RHOB</name>
<accession>A0A0P1H616</accession>
<evidence type="ECO:0000256" key="3">
    <source>
        <dbReference type="ARBA" id="ARBA00023125"/>
    </source>
</evidence>
<feature type="domain" description="HTH merR-type" evidence="5">
    <location>
        <begin position="3"/>
        <end position="73"/>
    </location>
</feature>
<keyword evidence="1" id="KW-0678">Repressor</keyword>
<dbReference type="InterPro" id="IPR000551">
    <property type="entry name" value="MerR-type_HTH_dom"/>
</dbReference>
<sequence length="141" mass="14665">MATLTIGKAARSAGIGVETIRFYERKGLIRQPPRPTAGGPRDYGGGTLQRLRFIAGAKRLGFSLAETAGLLALLETPGASCKDVQAQAKAKRGEVQAKIEGLIRIRDSLDRLLGACPGKGSLADCAILEAIESAENSGGTS</sequence>
<dbReference type="Gene3D" id="1.10.1660.10">
    <property type="match status" value="1"/>
</dbReference>
<dbReference type="PANTHER" id="PTHR30204:SF69">
    <property type="entry name" value="MERR-FAMILY TRANSCRIPTIONAL REGULATOR"/>
    <property type="match status" value="1"/>
</dbReference>
<gene>
    <name evidence="6" type="primary">merR</name>
    <name evidence="6" type="ORF">PHA8399_00499</name>
</gene>
<proteinExistence type="predicted"/>
<protein>
    <submittedName>
        <fullName evidence="6">Mercuric resistance operon regulatory protein</fullName>
    </submittedName>
</protein>
<dbReference type="InterPro" id="IPR047057">
    <property type="entry name" value="MerR_fam"/>
</dbReference>
<reference evidence="6 7" key="1">
    <citation type="submission" date="2015-09" db="EMBL/GenBank/DDBJ databases">
        <authorList>
            <consortium name="Swine Surveillance"/>
        </authorList>
    </citation>
    <scope>NUCLEOTIDE SEQUENCE [LARGE SCALE GENOMIC DNA]</scope>
    <source>
        <strain evidence="6 7">CECT 8399</strain>
    </source>
</reference>
<dbReference type="GO" id="GO:0003700">
    <property type="term" value="F:DNA-binding transcription factor activity"/>
    <property type="evidence" value="ECO:0007669"/>
    <property type="project" value="InterPro"/>
</dbReference>
<dbReference type="SMART" id="SM00422">
    <property type="entry name" value="HTH_MERR"/>
    <property type="match status" value="1"/>
</dbReference>
<dbReference type="GO" id="GO:0003677">
    <property type="term" value="F:DNA binding"/>
    <property type="evidence" value="ECO:0007669"/>
    <property type="project" value="UniProtKB-KW"/>
</dbReference>
<dbReference type="InterPro" id="IPR009061">
    <property type="entry name" value="DNA-bd_dom_put_sf"/>
</dbReference>
<dbReference type="Pfam" id="PF00376">
    <property type="entry name" value="MerR"/>
    <property type="match status" value="1"/>
</dbReference>
<dbReference type="AlphaFoldDB" id="A0A0P1H616"/>
<evidence type="ECO:0000259" key="5">
    <source>
        <dbReference type="PROSITE" id="PS50937"/>
    </source>
</evidence>
<dbReference type="SUPFAM" id="SSF46955">
    <property type="entry name" value="Putative DNA-binding domain"/>
    <property type="match status" value="1"/>
</dbReference>
<dbReference type="STRING" id="1396826.PHA8399_00499"/>
<evidence type="ECO:0000313" key="6">
    <source>
        <dbReference type="EMBL" id="CUH98385.1"/>
    </source>
</evidence>
<evidence type="ECO:0000256" key="4">
    <source>
        <dbReference type="ARBA" id="ARBA00023163"/>
    </source>
</evidence>
<keyword evidence="4" id="KW-0804">Transcription</keyword>
<dbReference type="EMBL" id="CYSR01000006">
    <property type="protein sequence ID" value="CUH98385.1"/>
    <property type="molecule type" value="Genomic_DNA"/>
</dbReference>
<dbReference type="RefSeq" id="WP_058284632.1">
    <property type="nucleotide sequence ID" value="NZ_CYSR01000006.1"/>
</dbReference>